<keyword evidence="2" id="KW-0560">Oxidoreductase</keyword>
<proteinExistence type="predicted"/>
<dbReference type="PANTHER" id="PTHR42923">
    <property type="entry name" value="PROTOPORPHYRINOGEN OXIDASE"/>
    <property type="match status" value="1"/>
</dbReference>
<name>A0A0M2HCS9_MICTR</name>
<evidence type="ECO:0000313" key="3">
    <source>
        <dbReference type="Proteomes" id="UP000034098"/>
    </source>
</evidence>
<dbReference type="InterPro" id="IPR036188">
    <property type="entry name" value="FAD/NAD-bd_sf"/>
</dbReference>
<dbReference type="InterPro" id="IPR050464">
    <property type="entry name" value="Zeta_carotene_desat/Oxidored"/>
</dbReference>
<dbReference type="AlphaFoldDB" id="A0A0M2HCS9"/>
<protein>
    <submittedName>
        <fullName evidence="2">Protoporphyrinogen oxidase</fullName>
        <ecNumber evidence="2">1.3.3.4</ecNumber>
    </submittedName>
</protein>
<dbReference type="InterPro" id="IPR002937">
    <property type="entry name" value="Amino_oxidase"/>
</dbReference>
<feature type="domain" description="Amine oxidase" evidence="1">
    <location>
        <begin position="11"/>
        <end position="245"/>
    </location>
</feature>
<dbReference type="GO" id="GO:0004729">
    <property type="term" value="F:oxygen-dependent protoporphyrinogen oxidase activity"/>
    <property type="evidence" value="ECO:0007669"/>
    <property type="project" value="UniProtKB-EC"/>
</dbReference>
<organism evidence="2 3">
    <name type="scientific">Microbacterium trichothecenolyticum</name>
    <name type="common">Aureobacterium trichothecenolyticum</name>
    <dbReference type="NCBI Taxonomy" id="69370"/>
    <lineage>
        <taxon>Bacteria</taxon>
        <taxon>Bacillati</taxon>
        <taxon>Actinomycetota</taxon>
        <taxon>Actinomycetes</taxon>
        <taxon>Micrococcales</taxon>
        <taxon>Microbacteriaceae</taxon>
        <taxon>Microbacterium</taxon>
    </lineage>
</organism>
<accession>A0A0M2HCS9</accession>
<dbReference type="Pfam" id="PF01593">
    <property type="entry name" value="Amino_oxidase"/>
    <property type="match status" value="1"/>
</dbReference>
<dbReference type="Proteomes" id="UP000034098">
    <property type="component" value="Unassembled WGS sequence"/>
</dbReference>
<sequence length="401" mass="39663">MADFSVVGGGVAGLVVARRLAAAGASVTVFEASGRLGGTIARHDVGGLALDAGAESFAVRGGAVEALLVELGLAGDIVAPAPGPAWLQPVTGDAVPLPATALLGIPADPLADDVVRVVGLAAAERAVALDARPVGAVPAMLGPLVRERLGADVLDRLVAPVVHGVHSQHPDELPVARAHPALAHAVESAGSLSGAVSRLRAAAAPGAAVAGIRGGVNRLVPALADDLVRRGGDIRLGTRVGDVGALDGTVVAAAPGVATPAAPGRRIDLVTLVVEQDELDAAPRGTGLLVAAGAPVGARALTHATTKWAWLREAAAGRHVIRLSYDETPADPVAAAVADAETLLGVRLPVVVDAARVFWVRPAAASVPSSGPTVVGETVAGSGLAGIVAHAERTAADLLAR</sequence>
<keyword evidence="3" id="KW-1185">Reference proteome</keyword>
<gene>
    <name evidence="2" type="primary">hemY_2</name>
    <name evidence="2" type="ORF">RS82_02614</name>
</gene>
<evidence type="ECO:0000259" key="1">
    <source>
        <dbReference type="Pfam" id="PF01593"/>
    </source>
</evidence>
<dbReference type="EMBL" id="JYJA01000036">
    <property type="protein sequence ID" value="KJL41997.1"/>
    <property type="molecule type" value="Genomic_DNA"/>
</dbReference>
<dbReference type="RefSeq" id="WP_045300014.1">
    <property type="nucleotide sequence ID" value="NZ_JYJA01000036.1"/>
</dbReference>
<dbReference type="SUPFAM" id="SSF51905">
    <property type="entry name" value="FAD/NAD(P)-binding domain"/>
    <property type="match status" value="1"/>
</dbReference>
<dbReference type="Gene3D" id="3.90.660.20">
    <property type="entry name" value="Protoporphyrinogen oxidase, mitochondrial, domain 2"/>
    <property type="match status" value="1"/>
</dbReference>
<dbReference type="SUPFAM" id="SSF54373">
    <property type="entry name" value="FAD-linked reductases, C-terminal domain"/>
    <property type="match status" value="1"/>
</dbReference>
<comment type="caution">
    <text evidence="2">The sequence shown here is derived from an EMBL/GenBank/DDBJ whole genome shotgun (WGS) entry which is preliminary data.</text>
</comment>
<dbReference type="OrthoDB" id="3450553at2"/>
<dbReference type="EC" id="1.3.3.4" evidence="2"/>
<dbReference type="Gene3D" id="3.50.50.60">
    <property type="entry name" value="FAD/NAD(P)-binding domain"/>
    <property type="match status" value="1"/>
</dbReference>
<dbReference type="Gene3D" id="1.10.3110.10">
    <property type="entry name" value="protoporphyrinogen ix oxidase, domain 3"/>
    <property type="match status" value="1"/>
</dbReference>
<dbReference type="PANTHER" id="PTHR42923:SF3">
    <property type="entry name" value="PROTOPORPHYRINOGEN OXIDASE"/>
    <property type="match status" value="1"/>
</dbReference>
<reference evidence="2 3" key="1">
    <citation type="submission" date="2015-02" db="EMBL/GenBank/DDBJ databases">
        <title>Draft genome sequences of ten Microbacterium spp. with emphasis on heavy metal contaminated environments.</title>
        <authorList>
            <person name="Corretto E."/>
        </authorList>
    </citation>
    <scope>NUCLEOTIDE SEQUENCE [LARGE SCALE GENOMIC DNA]</scope>
    <source>
        <strain evidence="2 3">DSM 8608</strain>
    </source>
</reference>
<dbReference type="PATRIC" id="fig|69370.6.peg.2659"/>
<dbReference type="Gene3D" id="3.90.660.10">
    <property type="match status" value="1"/>
</dbReference>
<evidence type="ECO:0000313" key="2">
    <source>
        <dbReference type="EMBL" id="KJL41997.1"/>
    </source>
</evidence>